<dbReference type="Pfam" id="PF00149">
    <property type="entry name" value="Metallophos"/>
    <property type="match status" value="1"/>
</dbReference>
<dbReference type="InterPro" id="IPR004843">
    <property type="entry name" value="Calcineurin-like_PHP"/>
</dbReference>
<dbReference type="InterPro" id="IPR008334">
    <property type="entry name" value="5'-Nucleotdase_C"/>
</dbReference>
<keyword evidence="6" id="KW-1185">Reference proteome</keyword>
<dbReference type="EMBL" id="JAPFQI010000002">
    <property type="protein sequence ID" value="MCW8085038.1"/>
    <property type="molecule type" value="Genomic_DNA"/>
</dbReference>
<name>A0ABT3NSA3_9PROT</name>
<evidence type="ECO:0000313" key="5">
    <source>
        <dbReference type="EMBL" id="MCW8085038.1"/>
    </source>
</evidence>
<evidence type="ECO:0000313" key="6">
    <source>
        <dbReference type="Proteomes" id="UP001526430"/>
    </source>
</evidence>
<dbReference type="PRINTS" id="PR01607">
    <property type="entry name" value="APYRASEFAMLY"/>
</dbReference>
<dbReference type="Pfam" id="PF02872">
    <property type="entry name" value="5_nucleotid_C"/>
    <property type="match status" value="1"/>
</dbReference>
<dbReference type="SUPFAM" id="SSF55816">
    <property type="entry name" value="5'-nucleotidase (syn. UDP-sugar hydrolase), C-terminal domain"/>
    <property type="match status" value="1"/>
</dbReference>
<accession>A0ABT3NSA3</accession>
<dbReference type="Gene3D" id="3.60.21.10">
    <property type="match status" value="1"/>
</dbReference>
<feature type="domain" description="5'-Nucleotidase C-terminal" evidence="4">
    <location>
        <begin position="330"/>
        <end position="478"/>
    </location>
</feature>
<dbReference type="PANTHER" id="PTHR11575:SF24">
    <property type="entry name" value="5'-NUCLEOTIDASE"/>
    <property type="match status" value="1"/>
</dbReference>
<dbReference type="InterPro" id="IPR006179">
    <property type="entry name" value="5_nucleotidase/apyrase"/>
</dbReference>
<comment type="similarity">
    <text evidence="2">Belongs to the 5'-nucleotidase family.</text>
</comment>
<feature type="signal peptide" evidence="2">
    <location>
        <begin position="1"/>
        <end position="21"/>
    </location>
</feature>
<dbReference type="InterPro" id="IPR029052">
    <property type="entry name" value="Metallo-depent_PP-like"/>
</dbReference>
<keyword evidence="2" id="KW-0547">Nucleotide-binding</keyword>
<evidence type="ECO:0000259" key="4">
    <source>
        <dbReference type="Pfam" id="PF02872"/>
    </source>
</evidence>
<sequence>MPSRRLLLATPFLLRPAFAQAPAARVTLLHLNDFHSRHEPVTAGAANCAGGDACLGGSARMATAIREAREAARADGRASLLLDAGDEFLGSLFFREHHGMAEARMQRLWGVQAMAPGNHEFDLGPAALARYLEALDFPVLAANLETAEEPALAGKLRPTVTFSSGPARLVFAGLVTPDTPSISSPGPHLRFTDPAEAASRAVWEARREGAATVVVLSHLGLGADRRLARDVPGIDVIIGGHSHTLVAPPETVEVGERRVLIVQAGAFGQHLGRLDLDLGAEGQVVQSVQAMRLLDVSVREDGEALALVRELAEPLEALRRRTAFRLETALPLQGCATGSCALGATVARAMREAAGAEIGWQNAGGVRAGLPAGEVSLGDLLTTLPFSNTLAVVVLRGHAVRDALENGVSRLPQPSGRFPQLDGLRFEADLARPVGQRVLRAEVREADGTWRALEPERAYRIATNDFLRRGGDGYESFAHALEARDDGPPLEDAVAARLGG</sequence>
<feature type="domain" description="Calcineurin-like phosphoesterase" evidence="3">
    <location>
        <begin position="27"/>
        <end position="244"/>
    </location>
</feature>
<evidence type="ECO:0000256" key="1">
    <source>
        <dbReference type="ARBA" id="ARBA00022729"/>
    </source>
</evidence>
<comment type="caution">
    <text evidence="5">The sequence shown here is derived from an EMBL/GenBank/DDBJ whole genome shotgun (WGS) entry which is preliminary data.</text>
</comment>
<proteinExistence type="inferred from homology"/>
<reference evidence="5 6" key="1">
    <citation type="submission" date="2022-10" db="EMBL/GenBank/DDBJ databases">
        <title>Roseococcus glaciei nov., sp. nov., isolated from glacier.</title>
        <authorList>
            <person name="Liu Q."/>
            <person name="Xin Y.-H."/>
        </authorList>
    </citation>
    <scope>NUCLEOTIDE SEQUENCE [LARGE SCALE GENOMIC DNA]</scope>
    <source>
        <strain evidence="5 6">MDT2-1-1</strain>
    </source>
</reference>
<dbReference type="RefSeq" id="WP_301588885.1">
    <property type="nucleotide sequence ID" value="NZ_JAPFQI010000002.1"/>
</dbReference>
<gene>
    <name evidence="5" type="ORF">OF850_05315</name>
</gene>
<dbReference type="Proteomes" id="UP001526430">
    <property type="component" value="Unassembled WGS sequence"/>
</dbReference>
<dbReference type="SUPFAM" id="SSF56300">
    <property type="entry name" value="Metallo-dependent phosphatases"/>
    <property type="match status" value="1"/>
</dbReference>
<dbReference type="InterPro" id="IPR036907">
    <property type="entry name" value="5'-Nucleotdase_C_sf"/>
</dbReference>
<keyword evidence="1 2" id="KW-0732">Signal</keyword>
<evidence type="ECO:0000256" key="2">
    <source>
        <dbReference type="RuleBase" id="RU362119"/>
    </source>
</evidence>
<dbReference type="Gene3D" id="3.90.780.10">
    <property type="entry name" value="5'-Nucleotidase, C-terminal domain"/>
    <property type="match status" value="1"/>
</dbReference>
<keyword evidence="2" id="KW-0378">Hydrolase</keyword>
<protein>
    <submittedName>
        <fullName evidence="5">5'-nucleotidase C-terminal domain-containing protein</fullName>
    </submittedName>
</protein>
<organism evidence="5 6">
    <name type="scientific">Sabulicella glaciei</name>
    <dbReference type="NCBI Taxonomy" id="2984948"/>
    <lineage>
        <taxon>Bacteria</taxon>
        <taxon>Pseudomonadati</taxon>
        <taxon>Pseudomonadota</taxon>
        <taxon>Alphaproteobacteria</taxon>
        <taxon>Acetobacterales</taxon>
        <taxon>Acetobacteraceae</taxon>
        <taxon>Sabulicella</taxon>
    </lineage>
</organism>
<feature type="chain" id="PRO_5044977123" evidence="2">
    <location>
        <begin position="22"/>
        <end position="500"/>
    </location>
</feature>
<dbReference type="PANTHER" id="PTHR11575">
    <property type="entry name" value="5'-NUCLEOTIDASE-RELATED"/>
    <property type="match status" value="1"/>
</dbReference>
<evidence type="ECO:0000259" key="3">
    <source>
        <dbReference type="Pfam" id="PF00149"/>
    </source>
</evidence>